<dbReference type="Proteomes" id="UP000012313">
    <property type="component" value="Unassembled WGS sequence"/>
</dbReference>
<gene>
    <name evidence="2" type="ORF">LEP1GSC060_1648</name>
</gene>
<feature type="transmembrane region" description="Helical" evidence="1">
    <location>
        <begin position="21"/>
        <end position="38"/>
    </location>
</feature>
<name>N1WK92_9LEPT</name>
<keyword evidence="1" id="KW-0472">Membrane</keyword>
<evidence type="ECO:0000313" key="2">
    <source>
        <dbReference type="EMBL" id="EMY76238.1"/>
    </source>
</evidence>
<keyword evidence="1" id="KW-1133">Transmembrane helix</keyword>
<reference evidence="2" key="1">
    <citation type="submission" date="2013-03" db="EMBL/GenBank/DDBJ databases">
        <authorList>
            <person name="Harkins D.M."/>
            <person name="Durkin A.S."/>
            <person name="Brinkac L.M."/>
            <person name="Haft D.H."/>
            <person name="Selengut J.D."/>
            <person name="Sanka R."/>
            <person name="DePew J."/>
            <person name="Purushe J."/>
            <person name="Hartskeerl R.A."/>
            <person name="Ahmed A."/>
            <person name="van der Linden H."/>
            <person name="Goris M.G.A."/>
            <person name="Vinetz J.M."/>
            <person name="Sutton G.G."/>
            <person name="Nierman W.C."/>
            <person name="Fouts D.E."/>
        </authorList>
    </citation>
    <scope>NUCLEOTIDE SEQUENCE [LARGE SCALE GENOMIC DNA]</scope>
    <source>
        <strain evidence="2">ICFT</strain>
    </source>
</reference>
<comment type="caution">
    <text evidence="2">The sequence shown here is derived from an EMBL/GenBank/DDBJ whole genome shotgun (WGS) entry which is preliminary data.</text>
</comment>
<dbReference type="AlphaFoldDB" id="N1WK92"/>
<accession>N1WK92</accession>
<sequence length="98" mass="11254">MKRVLGTKPMNSLLQTVKIGIAFFWIVFGADLLGFIQMEEPLGFLVKTIGFGTLVVHLFEIVYFWLTLRHKSTNVFGDILQILAFGVFHMIPLRNKRI</sequence>
<feature type="transmembrane region" description="Helical" evidence="1">
    <location>
        <begin position="44"/>
        <end position="66"/>
    </location>
</feature>
<evidence type="ECO:0000313" key="3">
    <source>
        <dbReference type="Proteomes" id="UP000012313"/>
    </source>
</evidence>
<keyword evidence="1" id="KW-0812">Transmembrane</keyword>
<proteinExistence type="predicted"/>
<dbReference type="STRING" id="1218598.LEP1GSC060_1648"/>
<organism evidence="2 3">
    <name type="scientific">Leptospira weilii serovar Ranarum str. ICFT</name>
    <dbReference type="NCBI Taxonomy" id="1218598"/>
    <lineage>
        <taxon>Bacteria</taxon>
        <taxon>Pseudomonadati</taxon>
        <taxon>Spirochaetota</taxon>
        <taxon>Spirochaetia</taxon>
        <taxon>Leptospirales</taxon>
        <taxon>Leptospiraceae</taxon>
        <taxon>Leptospira</taxon>
    </lineage>
</organism>
<evidence type="ECO:0000256" key="1">
    <source>
        <dbReference type="SAM" id="Phobius"/>
    </source>
</evidence>
<protein>
    <submittedName>
        <fullName evidence="2">PF06611 family protein</fullName>
    </submittedName>
</protein>
<dbReference type="EMBL" id="AOHC02000052">
    <property type="protein sequence ID" value="EMY76238.1"/>
    <property type="molecule type" value="Genomic_DNA"/>
</dbReference>
<keyword evidence="3" id="KW-1185">Reference proteome</keyword>